<dbReference type="Pfam" id="PF02550">
    <property type="entry name" value="AcetylCoA_hydro"/>
    <property type="match status" value="1"/>
</dbReference>
<dbReference type="CDD" id="cd04301">
    <property type="entry name" value="NAT_SF"/>
    <property type="match status" value="1"/>
</dbReference>
<accession>A0ABT1P0K5</accession>
<proteinExistence type="inferred from homology"/>
<dbReference type="InterPro" id="IPR003702">
    <property type="entry name" value="ActCoA_hydro_N"/>
</dbReference>
<dbReference type="InterPro" id="IPR037171">
    <property type="entry name" value="NagB/RpiA_transferase-like"/>
</dbReference>
<dbReference type="PANTHER" id="PTHR21432:SF20">
    <property type="entry name" value="ACETYL-COA HYDROLASE"/>
    <property type="match status" value="1"/>
</dbReference>
<keyword evidence="5" id="KW-1185">Reference proteome</keyword>
<evidence type="ECO:0000256" key="2">
    <source>
        <dbReference type="ARBA" id="ARBA00022679"/>
    </source>
</evidence>
<dbReference type="InterPro" id="IPR000182">
    <property type="entry name" value="GNAT_dom"/>
</dbReference>
<dbReference type="Pfam" id="PF13302">
    <property type="entry name" value="Acetyltransf_3"/>
    <property type="match status" value="1"/>
</dbReference>
<dbReference type="Proteomes" id="UP001205566">
    <property type="component" value="Unassembled WGS sequence"/>
</dbReference>
<evidence type="ECO:0000256" key="1">
    <source>
        <dbReference type="ARBA" id="ARBA00009632"/>
    </source>
</evidence>
<organism evidence="4 5">
    <name type="scientific">Microbulbifer elongatus</name>
    <dbReference type="NCBI Taxonomy" id="86173"/>
    <lineage>
        <taxon>Bacteria</taxon>
        <taxon>Pseudomonadati</taxon>
        <taxon>Pseudomonadota</taxon>
        <taxon>Gammaproteobacteria</taxon>
        <taxon>Cellvibrionales</taxon>
        <taxon>Microbulbiferaceae</taxon>
        <taxon>Microbulbifer</taxon>
    </lineage>
</organism>
<evidence type="ECO:0000313" key="4">
    <source>
        <dbReference type="EMBL" id="MCQ3829067.1"/>
    </source>
</evidence>
<comment type="caution">
    <text evidence="4">The sequence shown here is derived from an EMBL/GenBank/DDBJ whole genome shotgun (WGS) entry which is preliminary data.</text>
</comment>
<evidence type="ECO:0000259" key="3">
    <source>
        <dbReference type="PROSITE" id="PS51186"/>
    </source>
</evidence>
<dbReference type="Gene3D" id="3.40.1080.10">
    <property type="entry name" value="Glutaconate Coenzyme A-transferase"/>
    <property type="match status" value="1"/>
</dbReference>
<dbReference type="InterPro" id="IPR038460">
    <property type="entry name" value="AcetylCoA_hyd_C_sf"/>
</dbReference>
<sequence>MSSLTSPKTNEPLAWDQLLKSGCRIFLGSHAAVPNELMADLVANSRGLNDIEVTHVFTLSDNFWAQRKYAELFTVNALYIGGTAVRNAVAEGRADYTPTFLSEVPKLFSDHVLPLDAALIMVSPPDELGYCSLGVSVDVVSSAVKNAPTVIAQINPNMPRTNGHTFIHRDQIDAWMTAEAAIPESPPPEMDQAVEQIGQYVSVLVENGSTLQIGMGKVHDAVLRYLGNHKDLGIHSEMISDGVAQLMKSGVINNRKKTYHRGKTITSYCMGSKMLYDFIDGNPHVELYPAEHVSSPVKIARNDKMVAINSAIEVDLTGQVVSDSIGSRLYSGIGGQVDFIRGAALSKGGKPIIALPSTAKDKDGRLVSRIVASLTPGGGVVTSRAHVHYVVTEYGIASLRGKSVRERTLEMIRIAHPDFRRELLEKVREFYWVPEYQEQAPTTVPELGPVDQKRYTFDGIRYTLRPLRPSDERRLQEFFYTHNKETLMMRYNHHVTQMSREKSCSLVSVDQRKDLALCFTDLDGASEVIQGVGRYYYYQADNSCEVAFVIKESRRGKGIASTLLEEMESIARKRGIQKMFACVRRDNKPMLKIFESNGFTTRMGDSMDELYLELDLTQDENKTDRDGDRDARN</sequence>
<keyword evidence="2" id="KW-0808">Transferase</keyword>
<name>A0ABT1P0K5_9GAMM</name>
<dbReference type="Gene3D" id="3.40.630.30">
    <property type="match status" value="1"/>
</dbReference>
<dbReference type="SUPFAM" id="SSF100950">
    <property type="entry name" value="NagB/RpiA/CoA transferase-like"/>
    <property type="match status" value="2"/>
</dbReference>
<protein>
    <submittedName>
        <fullName evidence="4">GNAT family N-acetyltransferase</fullName>
    </submittedName>
</protein>
<reference evidence="4" key="1">
    <citation type="thesis" date="2020" institute="Technische Universitat Dresden" country="Dresden, Germany">
        <title>The Agarolytic System of Microbulbifer elongatus PORT2, Isolated from Batu Karas, Pangandaran West Java Indonesia.</title>
        <authorList>
            <person name="Anggraeni S.R."/>
        </authorList>
    </citation>
    <scope>NUCLEOTIDE SEQUENCE</scope>
    <source>
        <strain evidence="4">PORT2</strain>
    </source>
</reference>
<dbReference type="SUPFAM" id="SSF55729">
    <property type="entry name" value="Acyl-CoA N-acyltransferases (Nat)"/>
    <property type="match status" value="1"/>
</dbReference>
<dbReference type="Gene3D" id="3.30.750.70">
    <property type="entry name" value="4-hydroxybutyrate coenzyme like domains"/>
    <property type="match status" value="1"/>
</dbReference>
<dbReference type="Gene3D" id="3.40.1080.20">
    <property type="entry name" value="Acetyl-CoA hydrolase/transferase C-terminal domain"/>
    <property type="match status" value="1"/>
</dbReference>
<dbReference type="InterPro" id="IPR016181">
    <property type="entry name" value="Acyl_CoA_acyltransferase"/>
</dbReference>
<dbReference type="InterPro" id="IPR046433">
    <property type="entry name" value="ActCoA_hydro"/>
</dbReference>
<comment type="similarity">
    <text evidence="1">Belongs to the acetyl-CoA hydrolase/transferase family.</text>
</comment>
<dbReference type="PROSITE" id="PS51186">
    <property type="entry name" value="GNAT"/>
    <property type="match status" value="1"/>
</dbReference>
<gene>
    <name evidence="4" type="ORF">HXX02_06395</name>
</gene>
<dbReference type="PANTHER" id="PTHR21432">
    <property type="entry name" value="ACETYL-COA HYDROLASE-RELATED"/>
    <property type="match status" value="1"/>
</dbReference>
<dbReference type="EMBL" id="JACASI010000015">
    <property type="protein sequence ID" value="MCQ3829067.1"/>
    <property type="molecule type" value="Genomic_DNA"/>
</dbReference>
<dbReference type="RefSeq" id="WP_255873909.1">
    <property type="nucleotide sequence ID" value="NZ_JACASI010000015.1"/>
</dbReference>
<dbReference type="Pfam" id="PF13336">
    <property type="entry name" value="AcetylCoA_hyd_C"/>
    <property type="match status" value="1"/>
</dbReference>
<dbReference type="InterPro" id="IPR026888">
    <property type="entry name" value="AcetylCoA_hyd_C"/>
</dbReference>
<evidence type="ECO:0000313" key="5">
    <source>
        <dbReference type="Proteomes" id="UP001205566"/>
    </source>
</evidence>
<feature type="domain" description="N-acetyltransferase" evidence="3">
    <location>
        <begin position="462"/>
        <end position="617"/>
    </location>
</feature>